<keyword evidence="3" id="KW-1185">Reference proteome</keyword>
<gene>
    <name evidence="2" type="ORF">D5S18_08145</name>
</gene>
<dbReference type="AlphaFoldDB" id="A0A3A4KLJ5"/>
<dbReference type="InterPro" id="IPR011604">
    <property type="entry name" value="PDDEXK-like_dom_sf"/>
</dbReference>
<dbReference type="OrthoDB" id="9781776at2"/>
<protein>
    <submittedName>
        <fullName evidence="2">Dna2/Cas4 domain-containing protein</fullName>
    </submittedName>
</protein>
<reference evidence="2 3" key="1">
    <citation type="submission" date="2018-09" db="EMBL/GenBank/DDBJ databases">
        <title>YIM PH21274 draft genome.</title>
        <authorList>
            <person name="Miao C."/>
        </authorList>
    </citation>
    <scope>NUCLEOTIDE SEQUENCE [LARGE SCALE GENOMIC DNA]</scope>
    <source>
        <strain evidence="2 3">YIM PH 21724</strain>
    </source>
</reference>
<name>A0A3A4KLJ5_9NOCA</name>
<dbReference type="EMBL" id="QZFU01000015">
    <property type="protein sequence ID" value="RJO77732.1"/>
    <property type="molecule type" value="Genomic_DNA"/>
</dbReference>
<sequence>MLIWQESYFQSNPDTVRGDIAHQAVDRGGTLTGRAGARVWRSLPVHNDRLGMHGICDTVHLSADGPVPVEHKSGGYRPGGPADLQVAAQVLCLREMFGRPIPHGEVFAGRTRRRYTVTVDAALEAVVADSVEQLRQQIADPQLPPPVNDARCKRCSLQPGCIPEIAGHSRIDLFAPRPVGDHD</sequence>
<organism evidence="2 3">
    <name type="scientific">Nocardia panacis</name>
    <dbReference type="NCBI Taxonomy" id="2340916"/>
    <lineage>
        <taxon>Bacteria</taxon>
        <taxon>Bacillati</taxon>
        <taxon>Actinomycetota</taxon>
        <taxon>Actinomycetes</taxon>
        <taxon>Mycobacteriales</taxon>
        <taxon>Nocardiaceae</taxon>
        <taxon>Nocardia</taxon>
    </lineage>
</organism>
<feature type="domain" description="DUF83" evidence="1">
    <location>
        <begin position="53"/>
        <end position="162"/>
    </location>
</feature>
<proteinExistence type="predicted"/>
<dbReference type="Proteomes" id="UP000266677">
    <property type="component" value="Unassembled WGS sequence"/>
</dbReference>
<evidence type="ECO:0000259" key="1">
    <source>
        <dbReference type="Pfam" id="PF01930"/>
    </source>
</evidence>
<dbReference type="Pfam" id="PF01930">
    <property type="entry name" value="Cas_Cas4"/>
    <property type="match status" value="1"/>
</dbReference>
<evidence type="ECO:0000313" key="2">
    <source>
        <dbReference type="EMBL" id="RJO77732.1"/>
    </source>
</evidence>
<accession>A0A3A4KLJ5</accession>
<comment type="caution">
    <text evidence="2">The sequence shown here is derived from an EMBL/GenBank/DDBJ whole genome shotgun (WGS) entry which is preliminary data.</text>
</comment>
<dbReference type="Gene3D" id="3.90.320.10">
    <property type="match status" value="1"/>
</dbReference>
<evidence type="ECO:0000313" key="3">
    <source>
        <dbReference type="Proteomes" id="UP000266677"/>
    </source>
</evidence>
<dbReference type="InterPro" id="IPR022765">
    <property type="entry name" value="Dna2/Cas4_DUF83"/>
</dbReference>